<gene>
    <name evidence="1" type="ORF">DAPPUDRAFT_238587</name>
</gene>
<reference evidence="1 2" key="1">
    <citation type="journal article" date="2011" name="Science">
        <title>The ecoresponsive genome of Daphnia pulex.</title>
        <authorList>
            <person name="Colbourne J.K."/>
            <person name="Pfrender M.E."/>
            <person name="Gilbert D."/>
            <person name="Thomas W.K."/>
            <person name="Tucker A."/>
            <person name="Oakley T.H."/>
            <person name="Tokishita S."/>
            <person name="Aerts A."/>
            <person name="Arnold G.J."/>
            <person name="Basu M.K."/>
            <person name="Bauer D.J."/>
            <person name="Caceres C.E."/>
            <person name="Carmel L."/>
            <person name="Casola C."/>
            <person name="Choi J.H."/>
            <person name="Detter J.C."/>
            <person name="Dong Q."/>
            <person name="Dusheyko S."/>
            <person name="Eads B.D."/>
            <person name="Frohlich T."/>
            <person name="Geiler-Samerotte K.A."/>
            <person name="Gerlach D."/>
            <person name="Hatcher P."/>
            <person name="Jogdeo S."/>
            <person name="Krijgsveld J."/>
            <person name="Kriventseva E.V."/>
            <person name="Kultz D."/>
            <person name="Laforsch C."/>
            <person name="Lindquist E."/>
            <person name="Lopez J."/>
            <person name="Manak J.R."/>
            <person name="Muller J."/>
            <person name="Pangilinan J."/>
            <person name="Patwardhan R.P."/>
            <person name="Pitluck S."/>
            <person name="Pritham E.J."/>
            <person name="Rechtsteiner A."/>
            <person name="Rho M."/>
            <person name="Rogozin I.B."/>
            <person name="Sakarya O."/>
            <person name="Salamov A."/>
            <person name="Schaack S."/>
            <person name="Shapiro H."/>
            <person name="Shiga Y."/>
            <person name="Skalitzky C."/>
            <person name="Smith Z."/>
            <person name="Souvorov A."/>
            <person name="Sung W."/>
            <person name="Tang Z."/>
            <person name="Tsuchiya D."/>
            <person name="Tu H."/>
            <person name="Vos H."/>
            <person name="Wang M."/>
            <person name="Wolf Y.I."/>
            <person name="Yamagata H."/>
            <person name="Yamada T."/>
            <person name="Ye Y."/>
            <person name="Shaw J.R."/>
            <person name="Andrews J."/>
            <person name="Crease T.J."/>
            <person name="Tang H."/>
            <person name="Lucas S.M."/>
            <person name="Robertson H.M."/>
            <person name="Bork P."/>
            <person name="Koonin E.V."/>
            <person name="Zdobnov E.M."/>
            <person name="Grigoriev I.V."/>
            <person name="Lynch M."/>
            <person name="Boore J.L."/>
        </authorList>
    </citation>
    <scope>NUCLEOTIDE SEQUENCE [LARGE SCALE GENOMIC DNA]</scope>
</reference>
<dbReference type="AlphaFoldDB" id="E9G840"/>
<protein>
    <submittedName>
        <fullName evidence="1">Uncharacterized protein</fullName>
    </submittedName>
</protein>
<dbReference type="Proteomes" id="UP000000305">
    <property type="component" value="Unassembled WGS sequence"/>
</dbReference>
<dbReference type="InParanoid" id="E9G840"/>
<accession>E9G840</accession>
<dbReference type="EMBL" id="GL732534">
    <property type="protein sequence ID" value="EFX84348.1"/>
    <property type="molecule type" value="Genomic_DNA"/>
</dbReference>
<evidence type="ECO:0000313" key="1">
    <source>
        <dbReference type="EMBL" id="EFX84348.1"/>
    </source>
</evidence>
<organism evidence="1 2">
    <name type="scientific">Daphnia pulex</name>
    <name type="common">Water flea</name>
    <dbReference type="NCBI Taxonomy" id="6669"/>
    <lineage>
        <taxon>Eukaryota</taxon>
        <taxon>Metazoa</taxon>
        <taxon>Ecdysozoa</taxon>
        <taxon>Arthropoda</taxon>
        <taxon>Crustacea</taxon>
        <taxon>Branchiopoda</taxon>
        <taxon>Diplostraca</taxon>
        <taxon>Cladocera</taxon>
        <taxon>Anomopoda</taxon>
        <taxon>Daphniidae</taxon>
        <taxon>Daphnia</taxon>
    </lineage>
</organism>
<name>E9G840_DAPPU</name>
<proteinExistence type="predicted"/>
<sequence length="174" mass="19802">MTINGPAEHFLWCVCAGKNDETGKMSDMWCAEAHNNKAHQDEIIKQQQQNPKINESLLGCGRKKEEEEDPRAVQQPYMMNTKEDGRCHSTRATLSLLCAPNRSAVKYDGISHVDKIDTSNFRVGIYERHQTADQLVSEFSSQRKRPKATSQSNKRKSATYLYAIVNGEDIWARI</sequence>
<keyword evidence="2" id="KW-1185">Reference proteome</keyword>
<dbReference type="HOGENOM" id="CLU_1541664_0_0_1"/>
<dbReference type="KEGG" id="dpx:DAPPUDRAFT_238587"/>
<evidence type="ECO:0000313" key="2">
    <source>
        <dbReference type="Proteomes" id="UP000000305"/>
    </source>
</evidence>